<dbReference type="PANTHER" id="PTHR12801:SF115">
    <property type="entry name" value="FI18136P1-RELATED"/>
    <property type="match status" value="1"/>
</dbReference>
<gene>
    <name evidence="9" type="ORF">LtaPh_1002600</name>
</gene>
<feature type="domain" description="Exonuclease" evidence="8">
    <location>
        <begin position="496"/>
        <end position="656"/>
    </location>
</feature>
<evidence type="ECO:0000256" key="1">
    <source>
        <dbReference type="ARBA" id="ARBA00004123"/>
    </source>
</evidence>
<evidence type="ECO:0000313" key="9">
    <source>
        <dbReference type="EMBL" id="GET86443.1"/>
    </source>
</evidence>
<protein>
    <recommendedName>
        <fullName evidence="8">Exonuclease domain-containing protein</fullName>
    </recommendedName>
</protein>
<dbReference type="InterPro" id="IPR047021">
    <property type="entry name" value="REXO1/3/4-like"/>
</dbReference>
<evidence type="ECO:0000256" key="5">
    <source>
        <dbReference type="ARBA" id="ARBA00022839"/>
    </source>
</evidence>
<keyword evidence="5" id="KW-0269">Exonuclease</keyword>
<dbReference type="InterPro" id="IPR012337">
    <property type="entry name" value="RNaseH-like_sf"/>
</dbReference>
<dbReference type="GO" id="GO:0005634">
    <property type="term" value="C:nucleus"/>
    <property type="evidence" value="ECO:0007669"/>
    <property type="project" value="UniProtKB-SubCell"/>
</dbReference>
<keyword evidence="6" id="KW-0539">Nucleus</keyword>
<organism evidence="9 10">
    <name type="scientific">Leishmania tarentolae</name>
    <name type="common">Sauroleishmania tarentolae</name>
    <dbReference type="NCBI Taxonomy" id="5689"/>
    <lineage>
        <taxon>Eukaryota</taxon>
        <taxon>Discoba</taxon>
        <taxon>Euglenozoa</taxon>
        <taxon>Kinetoplastea</taxon>
        <taxon>Metakinetoplastina</taxon>
        <taxon>Trypanosomatida</taxon>
        <taxon>Trypanosomatidae</taxon>
        <taxon>Leishmaniinae</taxon>
        <taxon>Leishmania</taxon>
        <taxon>lizard Leishmania</taxon>
    </lineage>
</organism>
<evidence type="ECO:0000256" key="2">
    <source>
        <dbReference type="ARBA" id="ARBA00006357"/>
    </source>
</evidence>
<proteinExistence type="inferred from homology"/>
<dbReference type="Proteomes" id="UP000419144">
    <property type="component" value="Unassembled WGS sequence"/>
</dbReference>
<accession>A0A640KA41</accession>
<sequence>MPSSVPGTSAAMLDGKGAPVVRRARSSSSTSSSARSHISNTETEGDMCCALSPTPAPALAGASSLVVTKGVEKKRRHKKARQEEDVTRKTTRRSPQSPQHCQSHLLHGATDAPTLLQQRFSEVELQFQLEQDRAQRSALAPRDIANLILWSVPAPVPIIESPRIFFIKNKSKVRNAVIIYVNGWSYDEMLCTGVGLPRARDEARGGVTPREQATPPHSTDTIGNTRGHAGESASTSTNTKGDGNDCGAQWNKELCSAMLSPVREGRCWARSGRGTGCAGGVQYCPLFIPSTRNELEKDLWWRNDAPRRPGPSLAASPSGSNRLCTKQSHESGDGEEDMVGLHLTSPNVKEARGVGSMFQKAMQVYAKGSGAGDGTASTERSLAVGSVVTSDSPIVASDAFRQHQHLWQDRTLLEQYALHLPEHTVEMQELGFTVAPPRNSTAAAHAEDNSAKTAEGDTTLLNGNEEGGEQDVWVSFPAPSTTATADGTASTTPAVKAVALDCEMVEVEGGESALARATLVDVLTGNVVLDLLVKPRQRITDYRTRFSGIDAATLESVSSTLADCQRALQSIVDTQTFVVGHSLENDFKACKCVPNCYVLDTTWLFPHPAGLPYKNALRFLAQRHLQRRIQQGSHDSAIDALVSAELTQLKLINGPSFGVRPRVSVLGLISEAAGSAADAVGAEEGPEKMTESGFDVQIHLFDDAVTLTSLLPAPQKNDTPSATPGEASGDTVSSEPRAPAKGTRRIDAVPVRHDEDAMRKAVRALQHRAGQQAREAAIASNNTDGEAATELKRSFSLFWVQLTQAKVDVVLPPAHPLTPSLSAAAEGGSKTVEGAEYAGDHSSSETSSAYTATQFRRVHDTNRRVLRIIEACPDETLIVVLTGRCDGEAGGNHFSRAQGTCFALVKDSRAPGPRPEELIKMTDENIVSARPSVSVGGAAAEYIPLQGTSALATTTAPPRIDKETAMIEHTPPACQQQ</sequence>
<name>A0A640KA41_LEITA</name>
<feature type="region of interest" description="Disordered" evidence="7">
    <location>
        <begin position="67"/>
        <end position="104"/>
    </location>
</feature>
<evidence type="ECO:0000256" key="3">
    <source>
        <dbReference type="ARBA" id="ARBA00022722"/>
    </source>
</evidence>
<dbReference type="SUPFAM" id="SSF53098">
    <property type="entry name" value="Ribonuclease H-like"/>
    <property type="match status" value="1"/>
</dbReference>
<comment type="subcellular location">
    <subcellularLocation>
        <location evidence="1">Nucleus</location>
    </subcellularLocation>
</comment>
<dbReference type="CDD" id="cd06145">
    <property type="entry name" value="REX1_like"/>
    <property type="match status" value="1"/>
</dbReference>
<feature type="compositionally biased region" description="Basic and acidic residues" evidence="7">
    <location>
        <begin position="744"/>
        <end position="754"/>
    </location>
</feature>
<dbReference type="Pfam" id="PF00929">
    <property type="entry name" value="RNase_T"/>
    <property type="match status" value="1"/>
</dbReference>
<feature type="region of interest" description="Disordered" evidence="7">
    <location>
        <begin position="711"/>
        <end position="754"/>
    </location>
</feature>
<dbReference type="PANTHER" id="PTHR12801">
    <property type="entry name" value="RNA EXONUCLEASE REXO1 / RECO3 FAMILY MEMBER-RELATED"/>
    <property type="match status" value="1"/>
</dbReference>
<feature type="region of interest" description="Disordered" evidence="7">
    <location>
        <begin position="1"/>
        <end position="52"/>
    </location>
</feature>
<feature type="compositionally biased region" description="Low complexity" evidence="7">
    <location>
        <begin position="310"/>
        <end position="320"/>
    </location>
</feature>
<dbReference type="EMBL" id="BLBS01000011">
    <property type="protein sequence ID" value="GET86443.1"/>
    <property type="molecule type" value="Genomic_DNA"/>
</dbReference>
<dbReference type="FunFam" id="3.30.420.10:FF:000031">
    <property type="entry name" value="RNA exonuclease 1"/>
    <property type="match status" value="1"/>
</dbReference>
<keyword evidence="3" id="KW-0540">Nuclease</keyword>
<dbReference type="VEuPathDB" id="TriTrypDB:LtaPh_1002600"/>
<evidence type="ECO:0000256" key="6">
    <source>
        <dbReference type="ARBA" id="ARBA00023242"/>
    </source>
</evidence>
<dbReference type="SMART" id="SM00479">
    <property type="entry name" value="EXOIII"/>
    <property type="match status" value="1"/>
</dbReference>
<reference evidence="9" key="1">
    <citation type="submission" date="2019-11" db="EMBL/GenBank/DDBJ databases">
        <title>Leishmania tarentolae CDS.</title>
        <authorList>
            <person name="Goto Y."/>
            <person name="Yamagishi J."/>
        </authorList>
    </citation>
    <scope>NUCLEOTIDE SEQUENCE [LARGE SCALE GENOMIC DNA]</scope>
    <source>
        <strain evidence="9">Parrot Tar II</strain>
    </source>
</reference>
<dbReference type="Gene3D" id="3.30.420.10">
    <property type="entry name" value="Ribonuclease H-like superfamily/Ribonuclease H"/>
    <property type="match status" value="1"/>
</dbReference>
<dbReference type="GO" id="GO:0004527">
    <property type="term" value="F:exonuclease activity"/>
    <property type="evidence" value="ECO:0007669"/>
    <property type="project" value="UniProtKB-KW"/>
</dbReference>
<dbReference type="GO" id="GO:0010629">
    <property type="term" value="P:negative regulation of gene expression"/>
    <property type="evidence" value="ECO:0007669"/>
    <property type="project" value="UniProtKB-ARBA"/>
</dbReference>
<keyword evidence="4" id="KW-0378">Hydrolase</keyword>
<dbReference type="InterPro" id="IPR034922">
    <property type="entry name" value="REX1-like_exo"/>
</dbReference>
<feature type="compositionally biased region" description="Polar residues" evidence="7">
    <location>
        <begin position="232"/>
        <end position="241"/>
    </location>
</feature>
<feature type="region of interest" description="Disordered" evidence="7">
    <location>
        <begin position="200"/>
        <end position="244"/>
    </location>
</feature>
<feature type="compositionally biased region" description="Low complexity" evidence="7">
    <location>
        <begin position="26"/>
        <end position="36"/>
    </location>
</feature>
<dbReference type="AlphaFoldDB" id="A0A640KA41"/>
<evidence type="ECO:0000259" key="8">
    <source>
        <dbReference type="SMART" id="SM00479"/>
    </source>
</evidence>
<dbReference type="GO" id="GO:0003676">
    <property type="term" value="F:nucleic acid binding"/>
    <property type="evidence" value="ECO:0007669"/>
    <property type="project" value="InterPro"/>
</dbReference>
<evidence type="ECO:0000256" key="4">
    <source>
        <dbReference type="ARBA" id="ARBA00022801"/>
    </source>
</evidence>
<feature type="compositionally biased region" description="Polar residues" evidence="7">
    <location>
        <begin position="215"/>
        <end position="224"/>
    </location>
</feature>
<comment type="similarity">
    <text evidence="2">Belongs to the REXO1/REXO3 family.</text>
</comment>
<feature type="region of interest" description="Disordered" evidence="7">
    <location>
        <begin position="302"/>
        <end position="340"/>
    </location>
</feature>
<dbReference type="InterPro" id="IPR013520">
    <property type="entry name" value="Ribonucl_H"/>
</dbReference>
<evidence type="ECO:0000313" key="10">
    <source>
        <dbReference type="Proteomes" id="UP000419144"/>
    </source>
</evidence>
<keyword evidence="10" id="KW-1185">Reference proteome</keyword>
<dbReference type="InterPro" id="IPR036397">
    <property type="entry name" value="RNaseH_sf"/>
</dbReference>
<evidence type="ECO:0000256" key="7">
    <source>
        <dbReference type="SAM" id="MobiDB-lite"/>
    </source>
</evidence>
<comment type="caution">
    <text evidence="9">The sequence shown here is derived from an EMBL/GenBank/DDBJ whole genome shotgun (WGS) entry which is preliminary data.</text>
</comment>
<dbReference type="OrthoDB" id="206335at2759"/>
<feature type="compositionally biased region" description="Polar residues" evidence="7">
    <location>
        <begin position="93"/>
        <end position="102"/>
    </location>
</feature>